<dbReference type="EMBL" id="JBHSPB010000005">
    <property type="protein sequence ID" value="MFC5720522.1"/>
    <property type="molecule type" value="Genomic_DNA"/>
</dbReference>
<dbReference type="PROSITE" id="PS51318">
    <property type="entry name" value="TAT"/>
    <property type="match status" value="1"/>
</dbReference>
<feature type="chain" id="PRO_5047107614" evidence="1">
    <location>
        <begin position="34"/>
        <end position="142"/>
    </location>
</feature>
<name>A0ABW0YWF5_9ACTN</name>
<dbReference type="Proteomes" id="UP001596083">
    <property type="component" value="Unassembled WGS sequence"/>
</dbReference>
<sequence length="142" mass="14938">MKPSRIRRRLAGAAAVTCLIGAGALATAPSAAAKANLLHIEKVSLQNSALQVKVTYSCDTGVNHQLVANATTVRPDVHGQAVAAGTIKAEKLSCDYNDHTVVLPLRTAVGSDFAKGEKVKVTVFYFDNDGFSYAHEEATAVL</sequence>
<evidence type="ECO:0000313" key="2">
    <source>
        <dbReference type="EMBL" id="MFC5720522.1"/>
    </source>
</evidence>
<keyword evidence="3" id="KW-1185">Reference proteome</keyword>
<evidence type="ECO:0000313" key="3">
    <source>
        <dbReference type="Proteomes" id="UP001596083"/>
    </source>
</evidence>
<proteinExistence type="predicted"/>
<comment type="caution">
    <text evidence="2">The sequence shown here is derived from an EMBL/GenBank/DDBJ whole genome shotgun (WGS) entry which is preliminary data.</text>
</comment>
<organism evidence="2 3">
    <name type="scientific">Streptomyces gamaensis</name>
    <dbReference type="NCBI Taxonomy" id="1763542"/>
    <lineage>
        <taxon>Bacteria</taxon>
        <taxon>Bacillati</taxon>
        <taxon>Actinomycetota</taxon>
        <taxon>Actinomycetes</taxon>
        <taxon>Kitasatosporales</taxon>
        <taxon>Streptomycetaceae</taxon>
        <taxon>Streptomyces</taxon>
    </lineage>
</organism>
<accession>A0ABW0YWF5</accession>
<dbReference type="RefSeq" id="WP_390315670.1">
    <property type="nucleotide sequence ID" value="NZ_JBHSPB010000005.1"/>
</dbReference>
<feature type="signal peptide" evidence="1">
    <location>
        <begin position="1"/>
        <end position="33"/>
    </location>
</feature>
<dbReference type="InterPro" id="IPR006311">
    <property type="entry name" value="TAT_signal"/>
</dbReference>
<gene>
    <name evidence="2" type="ORF">ACFP1Z_10150</name>
</gene>
<protein>
    <submittedName>
        <fullName evidence="2">Uncharacterized protein</fullName>
    </submittedName>
</protein>
<reference evidence="3" key="1">
    <citation type="journal article" date="2019" name="Int. J. Syst. Evol. Microbiol.">
        <title>The Global Catalogue of Microorganisms (GCM) 10K type strain sequencing project: providing services to taxonomists for standard genome sequencing and annotation.</title>
        <authorList>
            <consortium name="The Broad Institute Genomics Platform"/>
            <consortium name="The Broad Institute Genome Sequencing Center for Infectious Disease"/>
            <person name="Wu L."/>
            <person name="Ma J."/>
        </authorList>
    </citation>
    <scope>NUCLEOTIDE SEQUENCE [LARGE SCALE GENOMIC DNA]</scope>
    <source>
        <strain evidence="3">CGMCC 4.7304</strain>
    </source>
</reference>
<keyword evidence="1" id="KW-0732">Signal</keyword>
<evidence type="ECO:0000256" key="1">
    <source>
        <dbReference type="SAM" id="SignalP"/>
    </source>
</evidence>